<organism evidence="2 3">
    <name type="scientific">Aldrovandia affinis</name>
    <dbReference type="NCBI Taxonomy" id="143900"/>
    <lineage>
        <taxon>Eukaryota</taxon>
        <taxon>Metazoa</taxon>
        <taxon>Chordata</taxon>
        <taxon>Craniata</taxon>
        <taxon>Vertebrata</taxon>
        <taxon>Euteleostomi</taxon>
        <taxon>Actinopterygii</taxon>
        <taxon>Neopterygii</taxon>
        <taxon>Teleostei</taxon>
        <taxon>Notacanthiformes</taxon>
        <taxon>Halosauridae</taxon>
        <taxon>Aldrovandia</taxon>
    </lineage>
</organism>
<sequence length="78" mass="8631">MSSERTIPLVTPSANRHECVRHRPARTGHLHLRSGGDRKSVTHLQDSQSVQPSTGAINSRTDRSRHGPYLASLRASHL</sequence>
<reference evidence="2" key="1">
    <citation type="journal article" date="2023" name="Science">
        <title>Genome structures resolve the early diversification of teleost fishes.</title>
        <authorList>
            <person name="Parey E."/>
            <person name="Louis A."/>
            <person name="Montfort J."/>
            <person name="Bouchez O."/>
            <person name="Roques C."/>
            <person name="Iampietro C."/>
            <person name="Lluch J."/>
            <person name="Castinel A."/>
            <person name="Donnadieu C."/>
            <person name="Desvignes T."/>
            <person name="Floi Bucao C."/>
            <person name="Jouanno E."/>
            <person name="Wen M."/>
            <person name="Mejri S."/>
            <person name="Dirks R."/>
            <person name="Jansen H."/>
            <person name="Henkel C."/>
            <person name="Chen W.J."/>
            <person name="Zahm M."/>
            <person name="Cabau C."/>
            <person name="Klopp C."/>
            <person name="Thompson A.W."/>
            <person name="Robinson-Rechavi M."/>
            <person name="Braasch I."/>
            <person name="Lecointre G."/>
            <person name="Bobe J."/>
            <person name="Postlethwait J.H."/>
            <person name="Berthelot C."/>
            <person name="Roest Crollius H."/>
            <person name="Guiguen Y."/>
        </authorList>
    </citation>
    <scope>NUCLEOTIDE SEQUENCE</scope>
    <source>
        <strain evidence="2">NC1722</strain>
    </source>
</reference>
<name>A0AAD7T3S7_9TELE</name>
<accession>A0AAD7T3S7</accession>
<proteinExistence type="predicted"/>
<gene>
    <name evidence="2" type="ORF">AAFF_G00065120</name>
</gene>
<evidence type="ECO:0000313" key="2">
    <source>
        <dbReference type="EMBL" id="KAJ8413914.1"/>
    </source>
</evidence>
<dbReference type="Proteomes" id="UP001221898">
    <property type="component" value="Unassembled WGS sequence"/>
</dbReference>
<evidence type="ECO:0000256" key="1">
    <source>
        <dbReference type="SAM" id="MobiDB-lite"/>
    </source>
</evidence>
<protein>
    <submittedName>
        <fullName evidence="2">Uncharacterized protein</fullName>
    </submittedName>
</protein>
<comment type="caution">
    <text evidence="2">The sequence shown here is derived from an EMBL/GenBank/DDBJ whole genome shotgun (WGS) entry which is preliminary data.</text>
</comment>
<feature type="compositionally biased region" description="Polar residues" evidence="1">
    <location>
        <begin position="42"/>
        <end position="59"/>
    </location>
</feature>
<feature type="region of interest" description="Disordered" evidence="1">
    <location>
        <begin position="26"/>
        <end position="78"/>
    </location>
</feature>
<dbReference type="EMBL" id="JAINUG010000014">
    <property type="protein sequence ID" value="KAJ8413914.1"/>
    <property type="molecule type" value="Genomic_DNA"/>
</dbReference>
<evidence type="ECO:0000313" key="3">
    <source>
        <dbReference type="Proteomes" id="UP001221898"/>
    </source>
</evidence>
<keyword evidence="3" id="KW-1185">Reference proteome</keyword>
<dbReference type="AlphaFoldDB" id="A0AAD7T3S7"/>